<dbReference type="RefSeq" id="WP_152298500.1">
    <property type="nucleotide sequence ID" value="NZ_CP041166.1"/>
</dbReference>
<dbReference type="AlphaFoldDB" id="A0AAJ4DLP9"/>
<gene>
    <name evidence="2" type="ORF">FJR47_00250</name>
</gene>
<evidence type="ECO:0000313" key="2">
    <source>
        <dbReference type="EMBL" id="QFR42429.1"/>
    </source>
</evidence>
<evidence type="ECO:0000313" key="3">
    <source>
        <dbReference type="Proteomes" id="UP000326061"/>
    </source>
</evidence>
<keyword evidence="3" id="KW-1185">Reference proteome</keyword>
<accession>A0AAJ4DLP9</accession>
<keyword evidence="1" id="KW-0732">Signal</keyword>
<organism evidence="2 3">
    <name type="scientific">Sulfurimonas xiamenensis</name>
    <dbReference type="NCBI Taxonomy" id="2590021"/>
    <lineage>
        <taxon>Bacteria</taxon>
        <taxon>Pseudomonadati</taxon>
        <taxon>Campylobacterota</taxon>
        <taxon>Epsilonproteobacteria</taxon>
        <taxon>Campylobacterales</taxon>
        <taxon>Sulfurimonadaceae</taxon>
        <taxon>Sulfurimonas</taxon>
    </lineage>
</organism>
<proteinExistence type="predicted"/>
<feature type="signal peptide" evidence="1">
    <location>
        <begin position="1"/>
        <end position="18"/>
    </location>
</feature>
<feature type="chain" id="PRO_5042474246" evidence="1">
    <location>
        <begin position="19"/>
        <end position="90"/>
    </location>
</feature>
<evidence type="ECO:0000256" key="1">
    <source>
        <dbReference type="SAM" id="SignalP"/>
    </source>
</evidence>
<name>A0AAJ4DLP9_9BACT</name>
<sequence length="90" mass="10087">MKLNILISLLFAVVTSFAAVHEVEHIQHNDSASCLICTVSQNLISDDSVQLLTDIELFHFEKITQNNLLSYIFTKINSNQNRAPPSTIIT</sequence>
<dbReference type="KEGG" id="suln:FJR47_00250"/>
<protein>
    <submittedName>
        <fullName evidence="2">Uncharacterized protein</fullName>
    </submittedName>
</protein>
<dbReference type="Proteomes" id="UP000326061">
    <property type="component" value="Chromosome"/>
</dbReference>
<dbReference type="EMBL" id="CP041166">
    <property type="protein sequence ID" value="QFR42429.1"/>
    <property type="molecule type" value="Genomic_DNA"/>
</dbReference>
<reference evidence="3" key="1">
    <citation type="submission" date="2019-06" db="EMBL/GenBank/DDBJ databases">
        <title>Sulfurimonas gotlandica sp. nov., a chemoautotrophic and psychrotolerant epsilonproteobacterium isolated from a pelagic redoxcline, and an emended description of the genus Sulfurimonas.</title>
        <authorList>
            <person name="Wang S."/>
            <person name="Jiang L."/>
            <person name="Shao Z."/>
        </authorList>
    </citation>
    <scope>NUCLEOTIDE SEQUENCE [LARGE SCALE GENOMIC DNA]</scope>
    <source>
        <strain evidence="3">1-1N</strain>
    </source>
</reference>